<dbReference type="STRING" id="1736674.APS56_06180"/>
<dbReference type="KEGG" id="ahz:APS56_06180"/>
<feature type="domain" description="FAS1" evidence="1">
    <location>
        <begin position="598"/>
        <end position="771"/>
    </location>
</feature>
<dbReference type="Proteomes" id="UP000057981">
    <property type="component" value="Chromosome"/>
</dbReference>
<evidence type="ECO:0000259" key="1">
    <source>
        <dbReference type="PROSITE" id="PS50213"/>
    </source>
</evidence>
<dbReference type="Gene3D" id="2.30.180.10">
    <property type="entry name" value="FAS1 domain"/>
    <property type="match status" value="2"/>
</dbReference>
<keyword evidence="3" id="KW-1185">Reference proteome</keyword>
<dbReference type="Pfam" id="PF02469">
    <property type="entry name" value="Fasciclin"/>
    <property type="match status" value="1"/>
</dbReference>
<evidence type="ECO:0000313" key="2">
    <source>
        <dbReference type="EMBL" id="ALJ04738.1"/>
    </source>
</evidence>
<dbReference type="PROSITE" id="PS50213">
    <property type="entry name" value="FAS1"/>
    <property type="match status" value="2"/>
</dbReference>
<organism evidence="2 3">
    <name type="scientific">Pseudalgibacter alginicilyticus</name>
    <dbReference type="NCBI Taxonomy" id="1736674"/>
    <lineage>
        <taxon>Bacteria</taxon>
        <taxon>Pseudomonadati</taxon>
        <taxon>Bacteroidota</taxon>
        <taxon>Flavobacteriia</taxon>
        <taxon>Flavobacteriales</taxon>
        <taxon>Flavobacteriaceae</taxon>
        <taxon>Pseudalgibacter</taxon>
    </lineage>
</organism>
<accession>A0A0P0CF20</accession>
<protein>
    <recommendedName>
        <fullName evidence="1">FAS1 domain-containing protein</fullName>
    </recommendedName>
</protein>
<sequence>MKHRNGLIIMLAIIIISTFGCKPDPLEFARPKDLAGTIYTQLESMGNFNYYLQCIDKTEYKEPLVKGGSWTIFAPTDAAFEEFMQAEGYASVDDIPSDRLLDIVQYTIVTSGWNTTTLTYAADGAGFYAGSNFRRFTQNVDTLETINTEEYPHLFVDQFSPPPGVYTIEPTYGRRKALTYFLDAYFDPKPNFQKSDYSFLFPGETFNEGDMKVFEVNVSQTNIVAENGMIYALDKVVEPRISQYQNFTSEEYGGKYTRFKELVERFGFLRFNRNQLNEATGETEPIYRLNFKTGITENNLPFSPYDESYPKLKANINYDLSFGTGLTVPTNDALEAYLQGDNILGQFYDSYDEMPLDVLGKFLSSFFFTDFWTLCPSNQGQTLNVGLQPVDYNLDDVLDVKMCSNGLFVGIDKVYTNANFSTIIGPLLLDPEYAIMLKAVQELGIDVALQSKGSQFSIFGIKNNQFVDIADPNSSTRIITVKDWTSDLSVIQINVQGDSDPASNRDYPLDIDNPTSADINYVNTTLKDIVLNQIVEKTVDINSNNYYATKSGEFIYAYEGNKVSGGGNLNDPAIVTSVRDTDNGKFYEMSRALERPLKFTYGALVDNSTIFSRFIEVMEATGGFVVIPNNSNDKLVSFLNLQRTFTLLAPNNNAVNQAIADGVIVDPTTVNSLPALEQAIAKQDLLNFAKRHFIQQAIPTDGIIAGAYSSMYFEKVIDFVPVYEEYVFENNYATSNLTIKKPATGEVITETGAVTNLLSKRVVIHEIENYLN</sequence>
<dbReference type="AlphaFoldDB" id="A0A0P0CF20"/>
<evidence type="ECO:0000313" key="3">
    <source>
        <dbReference type="Proteomes" id="UP000057981"/>
    </source>
</evidence>
<feature type="domain" description="FAS1" evidence="1">
    <location>
        <begin position="35"/>
        <end position="237"/>
    </location>
</feature>
<dbReference type="SUPFAM" id="SSF82153">
    <property type="entry name" value="FAS1 domain"/>
    <property type="match status" value="2"/>
</dbReference>
<dbReference type="PANTHER" id="PTHR10900">
    <property type="entry name" value="PERIOSTIN-RELATED"/>
    <property type="match status" value="1"/>
</dbReference>
<gene>
    <name evidence="2" type="ORF">APS56_06180</name>
</gene>
<dbReference type="InterPro" id="IPR036378">
    <property type="entry name" value="FAS1_dom_sf"/>
</dbReference>
<dbReference type="PROSITE" id="PS51257">
    <property type="entry name" value="PROKAR_LIPOPROTEIN"/>
    <property type="match status" value="1"/>
</dbReference>
<proteinExistence type="predicted"/>
<dbReference type="PANTHER" id="PTHR10900:SF77">
    <property type="entry name" value="FI19380P1"/>
    <property type="match status" value="1"/>
</dbReference>
<dbReference type="InterPro" id="IPR050904">
    <property type="entry name" value="Adhesion/Biosynth-related"/>
</dbReference>
<name>A0A0P0CF20_9FLAO</name>
<reference evidence="2 3" key="1">
    <citation type="submission" date="2015-10" db="EMBL/GenBank/DDBJ databases">
        <authorList>
            <person name="Gilbert D.G."/>
        </authorList>
    </citation>
    <scope>NUCLEOTIDE SEQUENCE [LARGE SCALE GENOMIC DNA]</scope>
    <source>
        <strain evidence="3">HZ-22</strain>
    </source>
</reference>
<dbReference type="InterPro" id="IPR000782">
    <property type="entry name" value="FAS1_domain"/>
</dbReference>
<dbReference type="EMBL" id="CP012898">
    <property type="protein sequence ID" value="ALJ04738.1"/>
    <property type="molecule type" value="Genomic_DNA"/>
</dbReference>